<keyword evidence="6" id="KW-0862">Zinc</keyword>
<dbReference type="FunFam" id="3.30.160.60:FF:000624">
    <property type="entry name" value="zinc finger protein 697"/>
    <property type="match status" value="1"/>
</dbReference>
<evidence type="ECO:0000256" key="1">
    <source>
        <dbReference type="ARBA" id="ARBA00003767"/>
    </source>
</evidence>
<dbReference type="InterPro" id="IPR036236">
    <property type="entry name" value="Znf_C2H2_sf"/>
</dbReference>
<evidence type="ECO:0000256" key="6">
    <source>
        <dbReference type="ARBA" id="ARBA00022833"/>
    </source>
</evidence>
<evidence type="ECO:0000256" key="8">
    <source>
        <dbReference type="ARBA" id="ARBA00023125"/>
    </source>
</evidence>
<keyword evidence="10" id="KW-0539">Nucleus</keyword>
<dbReference type="Gene3D" id="3.30.160.60">
    <property type="entry name" value="Classic Zinc Finger"/>
    <property type="match status" value="8"/>
</dbReference>
<dbReference type="GO" id="GO:0006357">
    <property type="term" value="P:regulation of transcription by RNA polymerase II"/>
    <property type="evidence" value="ECO:0007669"/>
    <property type="project" value="UniProtKB-ARBA"/>
</dbReference>
<evidence type="ECO:0000256" key="2">
    <source>
        <dbReference type="ARBA" id="ARBA00004123"/>
    </source>
</evidence>
<dbReference type="InterPro" id="IPR013087">
    <property type="entry name" value="Znf_C2H2_type"/>
</dbReference>
<dbReference type="GO" id="GO:0005634">
    <property type="term" value="C:nucleus"/>
    <property type="evidence" value="ECO:0007669"/>
    <property type="project" value="UniProtKB-SubCell"/>
</dbReference>
<keyword evidence="5 11" id="KW-0863">Zinc-finger</keyword>
<dbReference type="FunFam" id="3.30.160.60:FF:000634">
    <property type="entry name" value="Zinc finger X-chromosomal protein"/>
    <property type="match status" value="1"/>
</dbReference>
<comment type="caution">
    <text evidence="13">The sequence shown here is derived from an EMBL/GenBank/DDBJ whole genome shotgun (WGS) entry which is preliminary data.</text>
</comment>
<feature type="domain" description="C2H2-type" evidence="12">
    <location>
        <begin position="437"/>
        <end position="464"/>
    </location>
</feature>
<feature type="domain" description="C2H2-type" evidence="12">
    <location>
        <begin position="549"/>
        <end position="577"/>
    </location>
</feature>
<evidence type="ECO:0000259" key="12">
    <source>
        <dbReference type="PROSITE" id="PS50157"/>
    </source>
</evidence>
<evidence type="ECO:0000256" key="10">
    <source>
        <dbReference type="ARBA" id="ARBA00023242"/>
    </source>
</evidence>
<keyword evidence="3" id="KW-0479">Metal-binding</keyword>
<dbReference type="AlphaFoldDB" id="A0AAV0XL93"/>
<name>A0AAV0XL93_9HEMI</name>
<evidence type="ECO:0000256" key="7">
    <source>
        <dbReference type="ARBA" id="ARBA00023015"/>
    </source>
</evidence>
<feature type="domain" description="C2H2-type" evidence="12">
    <location>
        <begin position="521"/>
        <end position="548"/>
    </location>
</feature>
<evidence type="ECO:0000313" key="13">
    <source>
        <dbReference type="EMBL" id="CAI6368881.1"/>
    </source>
</evidence>
<sequence>MEPFKPTIIDDSVIDSKFKDIIQSSKVLIIPLIRCDDKVFNGIIKQKNIENQVFNGIFKKEIIDKITDGLHNNSKLLGPRVEPLRLNTVCGDQVFDGVNKQENIDSQVFNGIFKEEIIDETDHHSDGQLPQKGTRTEEKENTIDTEIKIKKEIIDEQEFEGTVLNENHSSKFITCLNTDITFNNKRKNPFNNIRDTISPASNLTVRTWTHKLHKCDICGIRFSKVSDLTRHARIHTREKPYKCDFCDTAFARASCLTIHNKTHAREPSYKLRLNTVCGDQVFDGVNKQENIDRQVFNGIFKEEIIDETDHHYDGQLPQKGTRTEEKENIIDTEINIKKEIIDEQEFEGTVLNENHSSEFMTCLNTDITFNNKRKNPFNNIRDTISPASNLTVRTWTHKLHECDIREKPYKCDICDTAFARASCLTNHKKAHAREPSYKCDICSIRLSRASHLTRHKRTHTVEKTYKCDVCDQAFFQAYNLNIHKRTHSGKRPHKCDVCNTKFYYLSHLTRHKRTHTGEKPYKCKFCDQDFAQNYNLTTHERIHNGEKPYSCDICGLQFSDASNLRRHSKKSHNGKKA</sequence>
<keyword evidence="7" id="KW-0805">Transcription regulation</keyword>
<dbReference type="PANTHER" id="PTHR16515:SF49">
    <property type="entry name" value="GASTRULA ZINC FINGER PROTEIN XLCGF49.1-LIKE-RELATED"/>
    <property type="match status" value="1"/>
</dbReference>
<keyword evidence="9" id="KW-0804">Transcription</keyword>
<dbReference type="EMBL" id="CARXXK010000005">
    <property type="protein sequence ID" value="CAI6368881.1"/>
    <property type="molecule type" value="Genomic_DNA"/>
</dbReference>
<feature type="domain" description="C2H2-type" evidence="12">
    <location>
        <begin position="409"/>
        <end position="436"/>
    </location>
</feature>
<dbReference type="GO" id="GO:0003677">
    <property type="term" value="F:DNA binding"/>
    <property type="evidence" value="ECO:0007669"/>
    <property type="project" value="UniProtKB-KW"/>
</dbReference>
<protein>
    <recommendedName>
        <fullName evidence="12">C2H2-type domain-containing protein</fullName>
    </recommendedName>
</protein>
<dbReference type="FunFam" id="3.30.160.60:FF:001498">
    <property type="entry name" value="Zinc finger protein 404"/>
    <property type="match status" value="1"/>
</dbReference>
<feature type="domain" description="C2H2-type" evidence="12">
    <location>
        <begin position="213"/>
        <end position="240"/>
    </location>
</feature>
<dbReference type="GO" id="GO:0008270">
    <property type="term" value="F:zinc ion binding"/>
    <property type="evidence" value="ECO:0007669"/>
    <property type="project" value="UniProtKB-KW"/>
</dbReference>
<dbReference type="InterPro" id="IPR050331">
    <property type="entry name" value="Zinc_finger"/>
</dbReference>
<dbReference type="Proteomes" id="UP001160148">
    <property type="component" value="Unassembled WGS sequence"/>
</dbReference>
<accession>A0AAV0XL93</accession>
<dbReference type="FunFam" id="3.30.160.60:FF:000358">
    <property type="entry name" value="zinc finger protein 24"/>
    <property type="match status" value="1"/>
</dbReference>
<comment type="subcellular location">
    <subcellularLocation>
        <location evidence="2">Nucleus</location>
    </subcellularLocation>
</comment>
<comment type="function">
    <text evidence="1">May be involved in transcriptional regulation.</text>
</comment>
<dbReference type="SMART" id="SM00355">
    <property type="entry name" value="ZnF_C2H2"/>
    <property type="match status" value="8"/>
</dbReference>
<reference evidence="13 14" key="1">
    <citation type="submission" date="2023-01" db="EMBL/GenBank/DDBJ databases">
        <authorList>
            <person name="Whitehead M."/>
        </authorList>
    </citation>
    <scope>NUCLEOTIDE SEQUENCE [LARGE SCALE GENOMIC DNA]</scope>
</reference>
<evidence type="ECO:0000256" key="9">
    <source>
        <dbReference type="ARBA" id="ARBA00023163"/>
    </source>
</evidence>
<proteinExistence type="predicted"/>
<gene>
    <name evidence="13" type="ORF">MEUPH1_LOCUS23187</name>
</gene>
<evidence type="ECO:0000313" key="14">
    <source>
        <dbReference type="Proteomes" id="UP001160148"/>
    </source>
</evidence>
<keyword evidence="4" id="KW-0677">Repeat</keyword>
<dbReference type="PROSITE" id="PS50157">
    <property type="entry name" value="ZINC_FINGER_C2H2_2"/>
    <property type="match status" value="8"/>
</dbReference>
<dbReference type="FunFam" id="3.30.160.60:FF:001289">
    <property type="entry name" value="Zinc finger protein 574"/>
    <property type="match status" value="1"/>
</dbReference>
<dbReference type="FunFam" id="3.30.160.60:FF:000744">
    <property type="entry name" value="zinc finger E-box-binding homeobox 1"/>
    <property type="match status" value="1"/>
</dbReference>
<keyword evidence="8" id="KW-0238">DNA-binding</keyword>
<feature type="domain" description="C2H2-type" evidence="12">
    <location>
        <begin position="241"/>
        <end position="268"/>
    </location>
</feature>
<dbReference type="PROSITE" id="PS00028">
    <property type="entry name" value="ZINC_FINGER_C2H2_1"/>
    <property type="match status" value="8"/>
</dbReference>
<feature type="domain" description="C2H2-type" evidence="12">
    <location>
        <begin position="493"/>
        <end position="520"/>
    </location>
</feature>
<evidence type="ECO:0000256" key="4">
    <source>
        <dbReference type="ARBA" id="ARBA00022737"/>
    </source>
</evidence>
<dbReference type="PANTHER" id="PTHR16515">
    <property type="entry name" value="PR DOMAIN ZINC FINGER PROTEIN"/>
    <property type="match status" value="1"/>
</dbReference>
<dbReference type="SUPFAM" id="SSF57667">
    <property type="entry name" value="beta-beta-alpha zinc fingers"/>
    <property type="match status" value="4"/>
</dbReference>
<feature type="domain" description="C2H2-type" evidence="12">
    <location>
        <begin position="465"/>
        <end position="492"/>
    </location>
</feature>
<evidence type="ECO:0000256" key="5">
    <source>
        <dbReference type="ARBA" id="ARBA00022771"/>
    </source>
</evidence>
<evidence type="ECO:0000256" key="11">
    <source>
        <dbReference type="PROSITE-ProRule" id="PRU00042"/>
    </source>
</evidence>
<keyword evidence="14" id="KW-1185">Reference proteome</keyword>
<evidence type="ECO:0000256" key="3">
    <source>
        <dbReference type="ARBA" id="ARBA00022723"/>
    </source>
</evidence>
<dbReference type="FunFam" id="3.30.160.60:FF:000446">
    <property type="entry name" value="Zinc finger protein"/>
    <property type="match status" value="1"/>
</dbReference>
<dbReference type="FunFam" id="3.30.160.60:FF:000145">
    <property type="entry name" value="Zinc finger protein 574"/>
    <property type="match status" value="1"/>
</dbReference>
<dbReference type="Pfam" id="PF00096">
    <property type="entry name" value="zf-C2H2"/>
    <property type="match status" value="8"/>
</dbReference>
<organism evidence="13 14">
    <name type="scientific">Macrosiphum euphorbiae</name>
    <name type="common">potato aphid</name>
    <dbReference type="NCBI Taxonomy" id="13131"/>
    <lineage>
        <taxon>Eukaryota</taxon>
        <taxon>Metazoa</taxon>
        <taxon>Ecdysozoa</taxon>
        <taxon>Arthropoda</taxon>
        <taxon>Hexapoda</taxon>
        <taxon>Insecta</taxon>
        <taxon>Pterygota</taxon>
        <taxon>Neoptera</taxon>
        <taxon>Paraneoptera</taxon>
        <taxon>Hemiptera</taxon>
        <taxon>Sternorrhyncha</taxon>
        <taxon>Aphidomorpha</taxon>
        <taxon>Aphidoidea</taxon>
        <taxon>Aphididae</taxon>
        <taxon>Macrosiphini</taxon>
        <taxon>Macrosiphum</taxon>
    </lineage>
</organism>